<accession>A0ACC0D1A8</accession>
<protein>
    <submittedName>
        <fullName evidence="1">Fungal-specific transcription factor domain-containing protein</fullName>
    </submittedName>
</protein>
<evidence type="ECO:0000313" key="2">
    <source>
        <dbReference type="Proteomes" id="UP001497680"/>
    </source>
</evidence>
<evidence type="ECO:0000313" key="1">
    <source>
        <dbReference type="EMBL" id="KAI6086505.1"/>
    </source>
</evidence>
<comment type="caution">
    <text evidence="1">The sequence shown here is derived from an EMBL/GenBank/DDBJ whole genome shotgun (WGS) entry which is preliminary data.</text>
</comment>
<name>A0ACC0D1A8_9PEZI</name>
<gene>
    <name evidence="1" type="ORF">F4821DRAFT_238397</name>
</gene>
<proteinExistence type="predicted"/>
<organism evidence="1 2">
    <name type="scientific">Hypoxylon rubiginosum</name>
    <dbReference type="NCBI Taxonomy" id="110542"/>
    <lineage>
        <taxon>Eukaryota</taxon>
        <taxon>Fungi</taxon>
        <taxon>Dikarya</taxon>
        <taxon>Ascomycota</taxon>
        <taxon>Pezizomycotina</taxon>
        <taxon>Sordariomycetes</taxon>
        <taxon>Xylariomycetidae</taxon>
        <taxon>Xylariales</taxon>
        <taxon>Hypoxylaceae</taxon>
        <taxon>Hypoxylon</taxon>
    </lineage>
</organism>
<dbReference type="EMBL" id="MU394315">
    <property type="protein sequence ID" value="KAI6086505.1"/>
    <property type="molecule type" value="Genomic_DNA"/>
</dbReference>
<sequence>MQLNLNLNFNQPKVHKVEEDKRYILSLSALPISLTGEPFPMASSAPSWPGVRPVKTCTECKQSKLRCDSKDRFPNPCSRCQARNLSCTVDPSFRRTPARKRLEAMSRELRELRDQRIADVRAGSTTSPDPDTARSQDSTASAPRPSVAVLIDDFELMGLESFELRGIIVSKQSIIESFKSFTSIYHPHLPILGPVSLKTIYHSHPFLFWTIIIIVALRSPVPSDENLFSRLHEPYTQMLRVEALQAPIPLSKIQALLFLSMWPLPVMHQRDDPSWLYCGIAINAALYMGLHRSTAKSGTVPSLYTVGVASGSLHERLNTWLGCFFVSTSLGMHLGLPPMINTPSDLANIRTILCEHTIPRDFSLRIRVLIVLASFMNILTHNSGDGVVDSSVTQLLDGELDTLKITFPDGWTSQTDFTILVVKLHVYTLVITRARSGTGSREILLKMGLGTALRIIHLANARFSERLDKGELMTLTQREKTLPKDYYRGLAFATIFLLKHFNMNSSNNNTEEHQLAANHVIMAHTIFKTLATNPRDEYGRVANLFETLCKQSPASASSAADDGSNMKSMHSDRMGASIVLDAITAAREMRGYPIEIQEQHLDVLDTTEGLPGHDNGGGAQGDIFGTAHPALMEPWPSDLAFANEFWGDTSWDVFNSLPTVAGQFQTGHGL</sequence>
<keyword evidence="2" id="KW-1185">Reference proteome</keyword>
<dbReference type="Proteomes" id="UP001497680">
    <property type="component" value="Unassembled WGS sequence"/>
</dbReference>
<reference evidence="1 2" key="1">
    <citation type="journal article" date="2022" name="New Phytol.">
        <title>Ecological generalism drives hyperdiversity of secondary metabolite gene clusters in xylarialean endophytes.</title>
        <authorList>
            <person name="Franco M.E.E."/>
            <person name="Wisecaver J.H."/>
            <person name="Arnold A.E."/>
            <person name="Ju Y.M."/>
            <person name="Slot J.C."/>
            <person name="Ahrendt S."/>
            <person name="Moore L.P."/>
            <person name="Eastman K.E."/>
            <person name="Scott K."/>
            <person name="Konkel Z."/>
            <person name="Mondo S.J."/>
            <person name="Kuo A."/>
            <person name="Hayes R.D."/>
            <person name="Haridas S."/>
            <person name="Andreopoulos B."/>
            <person name="Riley R."/>
            <person name="LaButti K."/>
            <person name="Pangilinan J."/>
            <person name="Lipzen A."/>
            <person name="Amirebrahimi M."/>
            <person name="Yan J."/>
            <person name="Adam C."/>
            <person name="Keymanesh K."/>
            <person name="Ng V."/>
            <person name="Louie K."/>
            <person name="Northen T."/>
            <person name="Drula E."/>
            <person name="Henrissat B."/>
            <person name="Hsieh H.M."/>
            <person name="Youens-Clark K."/>
            <person name="Lutzoni F."/>
            <person name="Miadlikowska J."/>
            <person name="Eastwood D.C."/>
            <person name="Hamelin R.C."/>
            <person name="Grigoriev I.V."/>
            <person name="U'Ren J.M."/>
        </authorList>
    </citation>
    <scope>NUCLEOTIDE SEQUENCE [LARGE SCALE GENOMIC DNA]</scope>
    <source>
        <strain evidence="1 2">ER1909</strain>
    </source>
</reference>